<organism evidence="1 2">
    <name type="scientific">Symbiodinium microadriaticum</name>
    <name type="common">Dinoflagellate</name>
    <name type="synonym">Zooxanthella microadriatica</name>
    <dbReference type="NCBI Taxonomy" id="2951"/>
    <lineage>
        <taxon>Eukaryota</taxon>
        <taxon>Sar</taxon>
        <taxon>Alveolata</taxon>
        <taxon>Dinophyceae</taxon>
        <taxon>Suessiales</taxon>
        <taxon>Symbiodiniaceae</taxon>
        <taxon>Symbiodinium</taxon>
    </lineage>
</organism>
<comment type="caution">
    <text evidence="1">The sequence shown here is derived from an EMBL/GenBank/DDBJ whole genome shotgun (WGS) entry which is preliminary data.</text>
</comment>
<dbReference type="Proteomes" id="UP000186817">
    <property type="component" value="Unassembled WGS sequence"/>
</dbReference>
<keyword evidence="2" id="KW-1185">Reference proteome</keyword>
<protein>
    <submittedName>
        <fullName evidence="1">Uncharacterized protein</fullName>
    </submittedName>
</protein>
<reference evidence="1 2" key="1">
    <citation type="submission" date="2016-02" db="EMBL/GenBank/DDBJ databases">
        <title>Genome analysis of coral dinoflagellate symbionts highlights evolutionary adaptations to a symbiotic lifestyle.</title>
        <authorList>
            <person name="Aranda M."/>
            <person name="Li Y."/>
            <person name="Liew Y.J."/>
            <person name="Baumgarten S."/>
            <person name="Simakov O."/>
            <person name="Wilson M."/>
            <person name="Piel J."/>
            <person name="Ashoor H."/>
            <person name="Bougouffa S."/>
            <person name="Bajic V.B."/>
            <person name="Ryu T."/>
            <person name="Ravasi T."/>
            <person name="Bayer T."/>
            <person name="Micklem G."/>
            <person name="Kim H."/>
            <person name="Bhak J."/>
            <person name="Lajeunesse T.C."/>
            <person name="Voolstra C.R."/>
        </authorList>
    </citation>
    <scope>NUCLEOTIDE SEQUENCE [LARGE SCALE GENOMIC DNA]</scope>
    <source>
        <strain evidence="1 2">CCMP2467</strain>
    </source>
</reference>
<dbReference type="OrthoDB" id="409133at2759"/>
<dbReference type="AlphaFoldDB" id="A0A1Q9E533"/>
<evidence type="ECO:0000313" key="1">
    <source>
        <dbReference type="EMBL" id="OLQ02509.1"/>
    </source>
</evidence>
<dbReference type="EMBL" id="LSRX01000262">
    <property type="protein sequence ID" value="OLQ02509.1"/>
    <property type="molecule type" value="Genomic_DNA"/>
</dbReference>
<evidence type="ECO:0000313" key="2">
    <source>
        <dbReference type="Proteomes" id="UP000186817"/>
    </source>
</evidence>
<proteinExistence type="predicted"/>
<accession>A0A1Q9E533</accession>
<name>A0A1Q9E533_SYMMI</name>
<sequence>MGVASGLSTLSYLMALLAAGALLATTGPSRLGLDGEEWCFSNPESINGPFITAKHWSLGSYGIAYITTSVLREPGLQCTTIAGAYLAENLTLTGPATCRTIIPISVHHYWNTVTIKQADGTNCSSCMYSDVPVGGPWPQIQCAKFPPHTGKGVPGFLGFRIPWAP</sequence>
<gene>
    <name evidence="1" type="ORF">AK812_SmicGene49122</name>
</gene>